<accession>A0A816NBE7</accession>
<name>A0A816NBE7_9BILA</name>
<evidence type="ECO:0000313" key="3">
    <source>
        <dbReference type="Proteomes" id="UP000663824"/>
    </source>
</evidence>
<evidence type="ECO:0000256" key="1">
    <source>
        <dbReference type="SAM" id="MobiDB-lite"/>
    </source>
</evidence>
<dbReference type="AlphaFoldDB" id="A0A816NBE7"/>
<feature type="region of interest" description="Disordered" evidence="1">
    <location>
        <begin position="128"/>
        <end position="164"/>
    </location>
</feature>
<gene>
    <name evidence="2" type="ORF">MBJ925_LOCUS9088</name>
</gene>
<protein>
    <submittedName>
        <fullName evidence="2">Uncharacterized protein</fullName>
    </submittedName>
</protein>
<organism evidence="2 3">
    <name type="scientific">Rotaria magnacalcarata</name>
    <dbReference type="NCBI Taxonomy" id="392030"/>
    <lineage>
        <taxon>Eukaryota</taxon>
        <taxon>Metazoa</taxon>
        <taxon>Spiralia</taxon>
        <taxon>Gnathifera</taxon>
        <taxon>Rotifera</taxon>
        <taxon>Eurotatoria</taxon>
        <taxon>Bdelloidea</taxon>
        <taxon>Philodinida</taxon>
        <taxon>Philodinidae</taxon>
        <taxon>Rotaria</taxon>
    </lineage>
</organism>
<dbReference type="Proteomes" id="UP000663824">
    <property type="component" value="Unassembled WGS sequence"/>
</dbReference>
<sequence>MMGQFRNQFRDLVTSIAKSKLKPIRDERKTLRSYKHMTTYGYHKKNDKNLTVRNVDKCKWQPKLLLNAHLYFPKAAIASARSVSCNNHKILLRYCNQRIFIYSMPVNHCNRSSNKYLIHEFSSLDNIEPGLFDNQRPPRSRPSPQPSRPPPPPPPPPPGLAKIN</sequence>
<evidence type="ECO:0000313" key="2">
    <source>
        <dbReference type="EMBL" id="CAF2018038.1"/>
    </source>
</evidence>
<reference evidence="2" key="1">
    <citation type="submission" date="2021-02" db="EMBL/GenBank/DDBJ databases">
        <authorList>
            <person name="Nowell W R."/>
        </authorList>
    </citation>
    <scope>NUCLEOTIDE SEQUENCE</scope>
</reference>
<proteinExistence type="predicted"/>
<comment type="caution">
    <text evidence="2">The sequence shown here is derived from an EMBL/GenBank/DDBJ whole genome shotgun (WGS) entry which is preliminary data.</text>
</comment>
<feature type="compositionally biased region" description="Pro residues" evidence="1">
    <location>
        <begin position="140"/>
        <end position="164"/>
    </location>
</feature>
<dbReference type="EMBL" id="CAJNRE010003384">
    <property type="protein sequence ID" value="CAF2018038.1"/>
    <property type="molecule type" value="Genomic_DNA"/>
</dbReference>